<keyword evidence="1" id="KW-0472">Membrane</keyword>
<feature type="domain" description="VTT" evidence="2">
    <location>
        <begin position="27"/>
        <end position="140"/>
    </location>
</feature>
<keyword evidence="4" id="KW-1185">Reference proteome</keyword>
<feature type="transmembrane region" description="Helical" evidence="1">
    <location>
        <begin position="122"/>
        <end position="141"/>
    </location>
</feature>
<keyword evidence="1" id="KW-0812">Transmembrane</keyword>
<dbReference type="OrthoDB" id="9814483at2"/>
<dbReference type="GO" id="GO:0005886">
    <property type="term" value="C:plasma membrane"/>
    <property type="evidence" value="ECO:0007669"/>
    <property type="project" value="UniProtKB-ARBA"/>
</dbReference>
<reference evidence="3 4" key="1">
    <citation type="submission" date="2018-06" db="EMBL/GenBank/DDBJ databases">
        <title>Marinomonas sp. YLB-05 draft genome sequence.</title>
        <authorList>
            <person name="Yu L."/>
            <person name="Tang X."/>
        </authorList>
    </citation>
    <scope>NUCLEOTIDE SEQUENCE [LARGE SCALE GENOMIC DNA]</scope>
    <source>
        <strain evidence="3 4">YLB-05</strain>
    </source>
</reference>
<dbReference type="PANTHER" id="PTHR42709">
    <property type="entry name" value="ALKALINE PHOSPHATASE LIKE PROTEIN"/>
    <property type="match status" value="1"/>
</dbReference>
<dbReference type="Pfam" id="PF09335">
    <property type="entry name" value="VTT_dom"/>
    <property type="match status" value="1"/>
</dbReference>
<protein>
    <submittedName>
        <fullName evidence="3">DedA family protein</fullName>
    </submittedName>
</protein>
<comment type="caution">
    <text evidence="3">The sequence shown here is derived from an EMBL/GenBank/DDBJ whole genome shotgun (WGS) entry which is preliminary data.</text>
</comment>
<proteinExistence type="predicted"/>
<keyword evidence="1" id="KW-1133">Transmembrane helix</keyword>
<name>A0A370U8A4_9GAMM</name>
<dbReference type="PANTHER" id="PTHR42709:SF4">
    <property type="entry name" value="INNER MEMBRANE PROTEIN YQAA"/>
    <property type="match status" value="1"/>
</dbReference>
<dbReference type="Proteomes" id="UP000254326">
    <property type="component" value="Unassembled WGS sequence"/>
</dbReference>
<dbReference type="AlphaFoldDB" id="A0A370U8A4"/>
<evidence type="ECO:0000256" key="1">
    <source>
        <dbReference type="SAM" id="Phobius"/>
    </source>
</evidence>
<dbReference type="InterPro" id="IPR051311">
    <property type="entry name" value="DedA_domain"/>
</dbReference>
<accession>A0A370U8A4</accession>
<dbReference type="EMBL" id="QKRA01000005">
    <property type="protein sequence ID" value="RDL44004.1"/>
    <property type="molecule type" value="Genomic_DNA"/>
</dbReference>
<evidence type="ECO:0000313" key="4">
    <source>
        <dbReference type="Proteomes" id="UP000254326"/>
    </source>
</evidence>
<evidence type="ECO:0000313" key="3">
    <source>
        <dbReference type="EMBL" id="RDL44004.1"/>
    </source>
</evidence>
<feature type="transmembrane region" description="Helical" evidence="1">
    <location>
        <begin position="97"/>
        <end position="115"/>
    </location>
</feature>
<organism evidence="3 4">
    <name type="scientific">Marinomonas piezotolerans</name>
    <dbReference type="NCBI Taxonomy" id="2213058"/>
    <lineage>
        <taxon>Bacteria</taxon>
        <taxon>Pseudomonadati</taxon>
        <taxon>Pseudomonadota</taxon>
        <taxon>Gammaproteobacteria</taxon>
        <taxon>Oceanospirillales</taxon>
        <taxon>Oceanospirillaceae</taxon>
        <taxon>Marinomonas</taxon>
    </lineage>
</organism>
<evidence type="ECO:0000259" key="2">
    <source>
        <dbReference type="Pfam" id="PF09335"/>
    </source>
</evidence>
<sequence>MDLLPQLGALFLSAFFAATLLPGGSEAAVIAFILTYPDASFLACVFATMGNTLGGLTNWWLGRYCLHFQDRRWFPVSPTRLQYVHQRFVRYGQWSLLFSWLPLIGDALCLVAGVAKLSLVRAFLWVVVGKAARYAALVYGTNTFILS</sequence>
<gene>
    <name evidence="3" type="ORF">DN730_12340</name>
</gene>
<dbReference type="InterPro" id="IPR032816">
    <property type="entry name" value="VTT_dom"/>
</dbReference>